<comment type="similarity">
    <text evidence="3">Belongs to the acetyltransferase family. RimJ subfamily.</text>
</comment>
<gene>
    <name evidence="5" type="ORF">EV213_105223</name>
</gene>
<name>A0A4V3D5P6_9BACI</name>
<comment type="caution">
    <text evidence="5">The sequence shown here is derived from an EMBL/GenBank/DDBJ whole genome shotgun (WGS) entry which is preliminary data.</text>
</comment>
<dbReference type="GO" id="GO:0008999">
    <property type="term" value="F:protein-N-terminal-alanine acetyltransferase activity"/>
    <property type="evidence" value="ECO:0007669"/>
    <property type="project" value="TreeGrafter"/>
</dbReference>
<evidence type="ECO:0000313" key="6">
    <source>
        <dbReference type="Proteomes" id="UP000295632"/>
    </source>
</evidence>
<evidence type="ECO:0000256" key="2">
    <source>
        <dbReference type="ARBA" id="ARBA00023315"/>
    </source>
</evidence>
<dbReference type="FunFam" id="3.40.630.30:FF:000005">
    <property type="entry name" value="Ribosomal protein alanine acetyltransferase"/>
    <property type="match status" value="1"/>
</dbReference>
<dbReference type="InterPro" id="IPR016181">
    <property type="entry name" value="Acyl_CoA_acyltransferase"/>
</dbReference>
<dbReference type="Pfam" id="PF13302">
    <property type="entry name" value="Acetyltransf_3"/>
    <property type="match status" value="1"/>
</dbReference>
<dbReference type="PROSITE" id="PS51186">
    <property type="entry name" value="GNAT"/>
    <property type="match status" value="1"/>
</dbReference>
<dbReference type="AlphaFoldDB" id="A0A4V3D5P6"/>
<dbReference type="SUPFAM" id="SSF55729">
    <property type="entry name" value="Acyl-CoA N-acyltransferases (Nat)"/>
    <property type="match status" value="1"/>
</dbReference>
<dbReference type="InterPro" id="IPR000182">
    <property type="entry name" value="GNAT_dom"/>
</dbReference>
<dbReference type="Gene3D" id="3.40.630.30">
    <property type="match status" value="1"/>
</dbReference>
<dbReference type="Proteomes" id="UP000295632">
    <property type="component" value="Unassembled WGS sequence"/>
</dbReference>
<keyword evidence="1 5" id="KW-0808">Transferase</keyword>
<keyword evidence="6" id="KW-1185">Reference proteome</keyword>
<reference evidence="5 6" key="1">
    <citation type="submission" date="2019-03" db="EMBL/GenBank/DDBJ databases">
        <title>Genomic Encyclopedia of Type Strains, Phase IV (KMG-IV): sequencing the most valuable type-strain genomes for metagenomic binning, comparative biology and taxonomic classification.</title>
        <authorList>
            <person name="Goeker M."/>
        </authorList>
    </citation>
    <scope>NUCLEOTIDE SEQUENCE [LARGE SCALE GENOMIC DNA]</scope>
    <source>
        <strain evidence="5 6">DSM 28697</strain>
    </source>
</reference>
<sequence>MFESDRLYLRLFEEKDAETLLALELKNRDYFSLYSGTRKDDFYTIDAIQKKIQEYIKQATEDKSYQFGIYEKGNNELIGKISLNSVQRHVLQNCVLGYMLDKEQNGKGYMSEAIKLIVSYAFEKLELHRIGAGVMPHNGASMRVLEKAGFHKEGLARKNVNINGRWEDHEMFAIINPAHDVG</sequence>
<organism evidence="5 6">
    <name type="scientific">Aureibacillus halotolerans</name>
    <dbReference type="NCBI Taxonomy" id="1508390"/>
    <lineage>
        <taxon>Bacteria</taxon>
        <taxon>Bacillati</taxon>
        <taxon>Bacillota</taxon>
        <taxon>Bacilli</taxon>
        <taxon>Bacillales</taxon>
        <taxon>Bacillaceae</taxon>
        <taxon>Aureibacillus</taxon>
    </lineage>
</organism>
<dbReference type="PANTHER" id="PTHR43792">
    <property type="entry name" value="GNAT FAMILY, PUTATIVE (AFU_ORTHOLOGUE AFUA_3G00765)-RELATED-RELATED"/>
    <property type="match status" value="1"/>
</dbReference>
<feature type="domain" description="N-acetyltransferase" evidence="4">
    <location>
        <begin position="7"/>
        <end position="172"/>
    </location>
</feature>
<evidence type="ECO:0000256" key="3">
    <source>
        <dbReference type="ARBA" id="ARBA00038502"/>
    </source>
</evidence>
<dbReference type="EMBL" id="SNYJ01000005">
    <property type="protein sequence ID" value="TDQ40877.1"/>
    <property type="molecule type" value="Genomic_DNA"/>
</dbReference>
<dbReference type="PANTHER" id="PTHR43792:SF8">
    <property type="entry name" value="[RIBOSOMAL PROTEIN US5]-ALANINE N-ACETYLTRANSFERASE"/>
    <property type="match status" value="1"/>
</dbReference>
<evidence type="ECO:0000313" key="5">
    <source>
        <dbReference type="EMBL" id="TDQ40877.1"/>
    </source>
</evidence>
<dbReference type="InterPro" id="IPR051531">
    <property type="entry name" value="N-acetyltransferase"/>
</dbReference>
<keyword evidence="2" id="KW-0012">Acyltransferase</keyword>
<proteinExistence type="inferred from homology"/>
<dbReference type="RefSeq" id="WP_133580059.1">
    <property type="nucleotide sequence ID" value="NZ_SNYJ01000005.1"/>
</dbReference>
<dbReference type="OrthoDB" id="9795206at2"/>
<accession>A0A4V3D5P6</accession>
<protein>
    <submittedName>
        <fullName evidence="5">RimJ/RimL family protein N-acetyltransferase</fullName>
    </submittedName>
</protein>
<evidence type="ECO:0000256" key="1">
    <source>
        <dbReference type="ARBA" id="ARBA00022679"/>
    </source>
</evidence>
<dbReference type="GO" id="GO:0005737">
    <property type="term" value="C:cytoplasm"/>
    <property type="evidence" value="ECO:0007669"/>
    <property type="project" value="TreeGrafter"/>
</dbReference>
<evidence type="ECO:0000259" key="4">
    <source>
        <dbReference type="PROSITE" id="PS51186"/>
    </source>
</evidence>